<feature type="repeat" description="ANK" evidence="3">
    <location>
        <begin position="200"/>
        <end position="232"/>
    </location>
</feature>
<dbReference type="PROSITE" id="PS50297">
    <property type="entry name" value="ANK_REP_REGION"/>
    <property type="match status" value="12"/>
</dbReference>
<feature type="repeat" description="ANK" evidence="3">
    <location>
        <begin position="56"/>
        <end position="91"/>
    </location>
</feature>
<dbReference type="Gene3D" id="1.25.40.20">
    <property type="entry name" value="Ankyrin repeat-containing domain"/>
    <property type="match status" value="7"/>
</dbReference>
<organism evidence="5 6">
    <name type="scientific">Anaeramoeba ignava</name>
    <name type="common">Anaerobic marine amoeba</name>
    <dbReference type="NCBI Taxonomy" id="1746090"/>
    <lineage>
        <taxon>Eukaryota</taxon>
        <taxon>Metamonada</taxon>
        <taxon>Anaeramoebidae</taxon>
        <taxon>Anaeramoeba</taxon>
    </lineage>
</organism>
<dbReference type="SUPFAM" id="SSF48403">
    <property type="entry name" value="Ankyrin repeat"/>
    <property type="match status" value="3"/>
</dbReference>
<feature type="repeat" description="ANK" evidence="3">
    <location>
        <begin position="488"/>
        <end position="523"/>
    </location>
</feature>
<keyword evidence="6" id="KW-1185">Reference proteome</keyword>
<dbReference type="InterPro" id="IPR036770">
    <property type="entry name" value="Ankyrin_rpt-contain_sf"/>
</dbReference>
<gene>
    <name evidence="5" type="ORF">M0811_09220</name>
</gene>
<dbReference type="InterPro" id="IPR000210">
    <property type="entry name" value="BTB/POZ_dom"/>
</dbReference>
<dbReference type="Gene3D" id="3.30.710.10">
    <property type="entry name" value="Potassium Channel Kv1.1, Chain A"/>
    <property type="match status" value="1"/>
</dbReference>
<keyword evidence="2 3" id="KW-0040">ANK repeat</keyword>
<dbReference type="Proteomes" id="UP001149090">
    <property type="component" value="Unassembled WGS sequence"/>
</dbReference>
<dbReference type="PANTHER" id="PTHR24134">
    <property type="entry name" value="ANKYRIN REPEAT-CONTAINING PROTEIN DDB_G0279043"/>
    <property type="match status" value="1"/>
</dbReference>
<keyword evidence="1" id="KW-0677">Repeat</keyword>
<feature type="repeat" description="ANK" evidence="3">
    <location>
        <begin position="233"/>
        <end position="265"/>
    </location>
</feature>
<feature type="repeat" description="ANK" evidence="3">
    <location>
        <begin position="266"/>
        <end position="298"/>
    </location>
</feature>
<dbReference type="PANTHER" id="PTHR24134:SF9">
    <property type="entry name" value="ANKYRIN REPEAT AND SOCS BOX PROTEIN 8"/>
    <property type="match status" value="1"/>
</dbReference>
<feature type="repeat" description="ANK" evidence="3">
    <location>
        <begin position="418"/>
        <end position="451"/>
    </location>
</feature>
<dbReference type="InterPro" id="IPR011333">
    <property type="entry name" value="SKP1/BTB/POZ_sf"/>
</dbReference>
<evidence type="ECO:0000256" key="2">
    <source>
        <dbReference type="ARBA" id="ARBA00023043"/>
    </source>
</evidence>
<dbReference type="SMART" id="SM00248">
    <property type="entry name" value="ANK"/>
    <property type="match status" value="15"/>
</dbReference>
<dbReference type="AlphaFoldDB" id="A0A9Q0LHX6"/>
<feature type="domain" description="BTB" evidence="4">
    <location>
        <begin position="802"/>
        <end position="869"/>
    </location>
</feature>
<dbReference type="Pfam" id="PF12796">
    <property type="entry name" value="Ank_2"/>
    <property type="match status" value="5"/>
</dbReference>
<feature type="repeat" description="ANK" evidence="3">
    <location>
        <begin position="584"/>
        <end position="611"/>
    </location>
</feature>
<dbReference type="SUPFAM" id="SSF54695">
    <property type="entry name" value="POZ domain"/>
    <property type="match status" value="1"/>
</dbReference>
<feature type="repeat" description="ANK" evidence="3">
    <location>
        <begin position="383"/>
        <end position="417"/>
    </location>
</feature>
<dbReference type="PROSITE" id="PS50097">
    <property type="entry name" value="BTB"/>
    <property type="match status" value="1"/>
</dbReference>
<protein>
    <submittedName>
        <fullName evidence="5">Ada2a-containing complex component 3 isoform d</fullName>
    </submittedName>
</protein>
<evidence type="ECO:0000259" key="4">
    <source>
        <dbReference type="PROSITE" id="PS50097"/>
    </source>
</evidence>
<proteinExistence type="predicted"/>
<accession>A0A9Q0LHX6</accession>
<sequence length="897" mass="104638">MGNQENEINNNNNNNENNINNNSKQFLISICQKQDLQEIRNSFGKTVNVNYKLNSDFETALHIVCQSHTQNSLEIVKYLISKGADVNAQTRYKETPLHIACQSQNSFKVIKYLIEKGADVNARNEYQEIALHFICQNHRIDFLFEAVEYLVEEGSDINAETIKDETALHFICQNRNSKNLLNIITYLIQNGADINAKTKRKETPLHFACQFQHFNIIKYLIENGADINAKTFPENTTLHIACQFQHFNVISYLVEKGADINAQNEEKSTPLIISCRKNQMETIKYLIGNGADINAKTKRNETALHFACQFQYFNVIKYLIENGADLNCQNQEKKTPLYIACENKSLEIIKYLIEKGADVNARNAAQNSTILHFGIDINAKNNQQETALHYICRNEDATFELVNFLIDLGMDLNAESRNSETPLHNAFKRLHSLEIIKLLVEKGANIHDKTRYDETVLHFACQNINISFEIIKYLIESGADINAKTESKHHTPLHFLCQNKTENSFEIVKFLVDSGADVYAQTIYNQNLLHLTCKNLNGLDIIQNTKIENEKKLSCIDSQYEQNLFQIIKYLIEKGVHINSRSNLGETPLSIAARQKNQNAIKLLMMNDANIFDLKIEEITNEILDSFPKIYSLNEDLNKFLKSNENFFDLQIESNDSFKFQVHKLILLSRLNNDQLILQKFINICKNKPKEVVQFALNFLYSGFTDYDDLILQFEKLKELKKEDDLISGKRWRRSYWEEIKEYQQKWINFQNSVKDKLKKENEMVSTLFEEIGIEREWIQTKSGRRGILKDFEKLYEQNETKDFTIIVEEKEIKVHKLILIIRSDLYKGMFQLNVEDSSNQVHDYSKKSFETIQELIYFLYHDKFENEIKKEIFEEFEDLKDYYQLNQNSIIDLILN</sequence>
<evidence type="ECO:0000256" key="1">
    <source>
        <dbReference type="ARBA" id="ARBA00022737"/>
    </source>
</evidence>
<dbReference type="PRINTS" id="PR01415">
    <property type="entry name" value="ANKYRIN"/>
</dbReference>
<dbReference type="InterPro" id="IPR002110">
    <property type="entry name" value="Ankyrin_rpt"/>
</dbReference>
<feature type="repeat" description="ANK" evidence="3">
    <location>
        <begin position="332"/>
        <end position="364"/>
    </location>
</feature>
<dbReference type="Pfam" id="PF00651">
    <property type="entry name" value="BTB"/>
    <property type="match status" value="1"/>
</dbReference>
<dbReference type="EMBL" id="JAPDFW010000078">
    <property type="protein sequence ID" value="KAJ5073006.1"/>
    <property type="molecule type" value="Genomic_DNA"/>
</dbReference>
<name>A0A9Q0LHX6_ANAIG</name>
<feature type="repeat" description="ANK" evidence="3">
    <location>
        <begin position="299"/>
        <end position="331"/>
    </location>
</feature>
<dbReference type="PROSITE" id="PS50088">
    <property type="entry name" value="ANK_REPEAT"/>
    <property type="match status" value="13"/>
</dbReference>
<feature type="repeat" description="ANK" evidence="3">
    <location>
        <begin position="92"/>
        <end position="125"/>
    </location>
</feature>
<dbReference type="Pfam" id="PF00023">
    <property type="entry name" value="Ank"/>
    <property type="match status" value="2"/>
</dbReference>
<comment type="caution">
    <text evidence="5">The sequence shown here is derived from an EMBL/GenBank/DDBJ whole genome shotgun (WGS) entry which is preliminary data.</text>
</comment>
<evidence type="ECO:0000256" key="3">
    <source>
        <dbReference type="PROSITE-ProRule" id="PRU00023"/>
    </source>
</evidence>
<evidence type="ECO:0000313" key="6">
    <source>
        <dbReference type="Proteomes" id="UP001149090"/>
    </source>
</evidence>
<reference evidence="5" key="1">
    <citation type="submission" date="2022-10" db="EMBL/GenBank/DDBJ databases">
        <title>Novel sulphate-reducing endosymbionts in the free-living metamonad Anaeramoeba.</title>
        <authorList>
            <person name="Jerlstrom-Hultqvist J."/>
            <person name="Cepicka I."/>
            <person name="Gallot-Lavallee L."/>
            <person name="Salas-Leiva D."/>
            <person name="Curtis B.A."/>
            <person name="Zahonova K."/>
            <person name="Pipaliya S."/>
            <person name="Dacks J."/>
            <person name="Roger A.J."/>
        </authorList>
    </citation>
    <scope>NUCLEOTIDE SEQUENCE</scope>
    <source>
        <strain evidence="5">BMAN</strain>
    </source>
</reference>
<feature type="repeat" description="ANK" evidence="3">
    <location>
        <begin position="452"/>
        <end position="486"/>
    </location>
</feature>
<evidence type="ECO:0000313" key="5">
    <source>
        <dbReference type="EMBL" id="KAJ5073006.1"/>
    </source>
</evidence>
<dbReference type="Pfam" id="PF13606">
    <property type="entry name" value="Ank_3"/>
    <property type="match status" value="1"/>
</dbReference>
<feature type="repeat" description="ANK" evidence="3">
    <location>
        <begin position="163"/>
        <end position="199"/>
    </location>
</feature>
<dbReference type="OrthoDB" id="20872at2759"/>
<dbReference type="CDD" id="cd18186">
    <property type="entry name" value="BTB_POZ_ZBTB_KLHL-like"/>
    <property type="match status" value="1"/>
</dbReference>